<proteinExistence type="predicted"/>
<name>A0A0R2FCM9_9LACO</name>
<sequence length="120" mass="13403">MLKWKETKRGIQLEIDVPATMAEVEQAVADRQAAGETVTVDDVIKQTVKDSLQAYLDYSEEGHYDSAKWQDADLAVFDVTNDPIATVKPQGESFVADFKQSPDALFFYLQDEAMKIAGVR</sequence>
<reference evidence="1 2" key="1">
    <citation type="journal article" date="2015" name="Genome Announc.">
        <title>Expanding the biotechnology potential of lactobacilli through comparative genomics of 213 strains and associated genera.</title>
        <authorList>
            <person name="Sun Z."/>
            <person name="Harris H.M."/>
            <person name="McCann A."/>
            <person name="Guo C."/>
            <person name="Argimon S."/>
            <person name="Zhang W."/>
            <person name="Yang X."/>
            <person name="Jeffery I.B."/>
            <person name="Cooney J.C."/>
            <person name="Kagawa T.F."/>
            <person name="Liu W."/>
            <person name="Song Y."/>
            <person name="Salvetti E."/>
            <person name="Wrobel A."/>
            <person name="Rasinkangas P."/>
            <person name="Parkhill J."/>
            <person name="Rea M.C."/>
            <person name="O'Sullivan O."/>
            <person name="Ritari J."/>
            <person name="Douillard F.P."/>
            <person name="Paul Ross R."/>
            <person name="Yang R."/>
            <person name="Briner A.E."/>
            <person name="Felis G.E."/>
            <person name="de Vos W.M."/>
            <person name="Barrangou R."/>
            <person name="Klaenhammer T.R."/>
            <person name="Caufield P.W."/>
            <person name="Cui Y."/>
            <person name="Zhang H."/>
            <person name="O'Toole P.W."/>
        </authorList>
    </citation>
    <scope>NUCLEOTIDE SEQUENCE [LARGE SCALE GENOMIC DNA]</scope>
    <source>
        <strain evidence="1 2">DSM 23365</strain>
    </source>
</reference>
<evidence type="ECO:0000313" key="1">
    <source>
        <dbReference type="EMBL" id="KRN26287.1"/>
    </source>
</evidence>
<dbReference type="STRING" id="1423804.FD14_GL002355"/>
<protein>
    <submittedName>
        <fullName evidence="1">Uncharacterized protein</fullName>
    </submittedName>
</protein>
<gene>
    <name evidence="1" type="ORF">FD14_GL002355</name>
</gene>
<dbReference type="OrthoDB" id="2248271at2"/>
<dbReference type="Proteomes" id="UP000051442">
    <property type="component" value="Unassembled WGS sequence"/>
</dbReference>
<keyword evidence="2" id="KW-1185">Reference proteome</keyword>
<organism evidence="1 2">
    <name type="scientific">Secundilactobacillus similis DSM 23365 = JCM 2765</name>
    <dbReference type="NCBI Taxonomy" id="1423804"/>
    <lineage>
        <taxon>Bacteria</taxon>
        <taxon>Bacillati</taxon>
        <taxon>Bacillota</taxon>
        <taxon>Bacilli</taxon>
        <taxon>Lactobacillales</taxon>
        <taxon>Lactobacillaceae</taxon>
        <taxon>Secundilactobacillus</taxon>
    </lineage>
</organism>
<dbReference type="PATRIC" id="fig|1423804.4.peg.2548"/>
<evidence type="ECO:0000313" key="2">
    <source>
        <dbReference type="Proteomes" id="UP000051442"/>
    </source>
</evidence>
<comment type="caution">
    <text evidence="1">The sequence shown here is derived from an EMBL/GenBank/DDBJ whole genome shotgun (WGS) entry which is preliminary data.</text>
</comment>
<accession>A0A0R2FCM9</accession>
<dbReference type="EMBL" id="AYZM01000038">
    <property type="protein sequence ID" value="KRN26287.1"/>
    <property type="molecule type" value="Genomic_DNA"/>
</dbReference>
<dbReference type="AlphaFoldDB" id="A0A0R2FCM9"/>